<feature type="chain" id="PRO_5043911848" description="Integral membrane protein" evidence="2">
    <location>
        <begin position="26"/>
        <end position="647"/>
    </location>
</feature>
<dbReference type="Proteomes" id="UP001385951">
    <property type="component" value="Unassembled WGS sequence"/>
</dbReference>
<keyword evidence="1" id="KW-0812">Transmembrane</keyword>
<accession>A0AAW0GQ47</accession>
<evidence type="ECO:0000259" key="3">
    <source>
        <dbReference type="Pfam" id="PF10348"/>
    </source>
</evidence>
<feature type="transmembrane region" description="Helical" evidence="1">
    <location>
        <begin position="608"/>
        <end position="629"/>
    </location>
</feature>
<name>A0AAW0GQ47_9APHY</name>
<evidence type="ECO:0000313" key="6">
    <source>
        <dbReference type="Proteomes" id="UP001385951"/>
    </source>
</evidence>
<dbReference type="PANTHER" id="PTHR31685:SF3">
    <property type="entry name" value="INTEGRAL MEMBRANE PROTEIN (AFU_ORTHOLOGUE AFUA_6G12730)"/>
    <property type="match status" value="1"/>
</dbReference>
<evidence type="ECO:0008006" key="7">
    <source>
        <dbReference type="Google" id="ProtNLM"/>
    </source>
</evidence>
<gene>
    <name evidence="5" type="ORF">QCA50_000164</name>
</gene>
<comment type="caution">
    <text evidence="5">The sequence shown here is derived from an EMBL/GenBank/DDBJ whole genome shotgun (WGS) entry which is preliminary data.</text>
</comment>
<feature type="transmembrane region" description="Helical" evidence="1">
    <location>
        <begin position="537"/>
        <end position="559"/>
    </location>
</feature>
<feature type="transmembrane region" description="Helical" evidence="1">
    <location>
        <begin position="129"/>
        <end position="149"/>
    </location>
</feature>
<evidence type="ECO:0000259" key="4">
    <source>
        <dbReference type="Pfam" id="PF10355"/>
    </source>
</evidence>
<feature type="transmembrane region" description="Helical" evidence="1">
    <location>
        <begin position="571"/>
        <end position="588"/>
    </location>
</feature>
<feature type="transmembrane region" description="Helical" evidence="1">
    <location>
        <begin position="382"/>
        <end position="404"/>
    </location>
</feature>
<dbReference type="Pfam" id="PF10355">
    <property type="entry name" value="Ytp1"/>
    <property type="match status" value="1"/>
</dbReference>
<dbReference type="InterPro" id="IPR018825">
    <property type="entry name" value="DUF2427"/>
</dbReference>
<protein>
    <recommendedName>
        <fullName evidence="7">Integral membrane protein</fullName>
    </recommendedName>
</protein>
<keyword evidence="1" id="KW-0472">Membrane</keyword>
<proteinExistence type="predicted"/>
<feature type="signal peptide" evidence="2">
    <location>
        <begin position="1"/>
        <end position="25"/>
    </location>
</feature>
<keyword evidence="2" id="KW-0732">Signal</keyword>
<evidence type="ECO:0000256" key="2">
    <source>
        <dbReference type="SAM" id="SignalP"/>
    </source>
</evidence>
<sequence length="647" mass="71811">MRSHWRTLPFLIPALAAAFVGAALSAQDTVELAARSGTVVHELIPRDGGHEHGHGHNHHVQPLLELNETEVLLYHQPTPPSYWTIDLADHDPEHSRYPGLMGLHITFMSLAFFGALPIGIALRSVKHAWHGLSVIVFWTLVSLGLAFSALYKKLTPNMYEGNKHGPHGYFVLLLACVVSALDFIALVGRAVSYVRSVRSGQERFTFKSCWNTIVLDREEHASGTSAEYVNLVHEEPEDYDAVELKARELEEAEPADPIHVRRAQTIEPINIELAQEEHHATAHWASNVYPQSAASERTLFARAHSPRGSIHSDETLHEGIWKNVNKASFLKRVGHIAFGTSERMLVFAGLMQVLTGIVDYTGGCRQNWVNGCLAHLIKGAIFWCYGLVTFARFLGAFSELGWAWNRAPGNNQHVSAEFVECAVIFTYGITNTWMERFGAHPGDPFTTKQIQHISIAVMYWFAGLIGMGIESKRIRRLLASGATAAMPPSVRTSEAVAEPPTYIASFNPFPALCIGITGAAMSAHFQTYVFQVQIHMLWGYLLSAFAVLRCLTYFFLWLGPPRSILPSRPPTEALASFFLACGGLMFMFSTEELTIAAMRQGHDDMMMFLNVAVAITCLAFCWTLSVVAFKGWLKSHTHATVKFHSSA</sequence>
<feature type="domain" description="Protein YTP1-like C-terminal" evidence="4">
    <location>
        <begin position="349"/>
        <end position="630"/>
    </location>
</feature>
<dbReference type="AlphaFoldDB" id="A0AAW0GQ47"/>
<feature type="transmembrane region" description="Helical" evidence="1">
    <location>
        <begin position="169"/>
        <end position="188"/>
    </location>
</feature>
<dbReference type="InterPro" id="IPR018827">
    <property type="entry name" value="YTP1_C"/>
</dbReference>
<keyword evidence="1" id="KW-1133">Transmembrane helix</keyword>
<organism evidence="5 6">
    <name type="scientific">Cerrena zonata</name>
    <dbReference type="NCBI Taxonomy" id="2478898"/>
    <lineage>
        <taxon>Eukaryota</taxon>
        <taxon>Fungi</taxon>
        <taxon>Dikarya</taxon>
        <taxon>Basidiomycota</taxon>
        <taxon>Agaricomycotina</taxon>
        <taxon>Agaricomycetes</taxon>
        <taxon>Polyporales</taxon>
        <taxon>Cerrenaceae</taxon>
        <taxon>Cerrena</taxon>
    </lineage>
</organism>
<feature type="domain" description="DUF2427" evidence="3">
    <location>
        <begin position="98"/>
        <end position="178"/>
    </location>
</feature>
<reference evidence="5 6" key="1">
    <citation type="submission" date="2022-09" db="EMBL/GenBank/DDBJ databases">
        <authorList>
            <person name="Palmer J.M."/>
        </authorList>
    </citation>
    <scope>NUCLEOTIDE SEQUENCE [LARGE SCALE GENOMIC DNA]</scope>
    <source>
        <strain evidence="5 6">DSM 7382</strain>
    </source>
</reference>
<evidence type="ECO:0000313" key="5">
    <source>
        <dbReference type="EMBL" id="KAK7695528.1"/>
    </source>
</evidence>
<dbReference type="Pfam" id="PF10348">
    <property type="entry name" value="DUF2427"/>
    <property type="match status" value="1"/>
</dbReference>
<feature type="transmembrane region" description="Helical" evidence="1">
    <location>
        <begin position="101"/>
        <end position="122"/>
    </location>
</feature>
<feature type="transmembrane region" description="Helical" evidence="1">
    <location>
        <begin position="450"/>
        <end position="469"/>
    </location>
</feature>
<dbReference type="PANTHER" id="PTHR31685">
    <property type="entry name" value="INTEGRAL MEMBRANE PROTEIN (AFU_ORTHOLOGUE AFUA_6G12730)-RELATED"/>
    <property type="match status" value="1"/>
</dbReference>
<evidence type="ECO:0000256" key="1">
    <source>
        <dbReference type="SAM" id="Phobius"/>
    </source>
</evidence>
<keyword evidence="6" id="KW-1185">Reference proteome</keyword>
<dbReference type="EMBL" id="JASBNA010000001">
    <property type="protein sequence ID" value="KAK7695528.1"/>
    <property type="molecule type" value="Genomic_DNA"/>
</dbReference>